<dbReference type="Proteomes" id="UP000053989">
    <property type="component" value="Unassembled WGS sequence"/>
</dbReference>
<dbReference type="EMBL" id="KN822255">
    <property type="protein sequence ID" value="KIM51472.1"/>
    <property type="molecule type" value="Genomic_DNA"/>
</dbReference>
<proteinExistence type="predicted"/>
<keyword evidence="2" id="KW-1185">Reference proteome</keyword>
<reference evidence="2" key="2">
    <citation type="submission" date="2015-01" db="EMBL/GenBank/DDBJ databases">
        <title>Evolutionary Origins and Diversification of the Mycorrhizal Mutualists.</title>
        <authorList>
            <consortium name="DOE Joint Genome Institute"/>
            <consortium name="Mycorrhizal Genomics Consortium"/>
            <person name="Kohler A."/>
            <person name="Kuo A."/>
            <person name="Nagy L.G."/>
            <person name="Floudas D."/>
            <person name="Copeland A."/>
            <person name="Barry K.W."/>
            <person name="Cichocki N."/>
            <person name="Veneault-Fourrey C."/>
            <person name="LaButti K."/>
            <person name="Lindquist E.A."/>
            <person name="Lipzen A."/>
            <person name="Lundell T."/>
            <person name="Morin E."/>
            <person name="Murat C."/>
            <person name="Riley R."/>
            <person name="Ohm R."/>
            <person name="Sun H."/>
            <person name="Tunlid A."/>
            <person name="Henrissat B."/>
            <person name="Grigoriev I.V."/>
            <person name="Hibbett D.S."/>
            <person name="Martin F."/>
        </authorList>
    </citation>
    <scope>NUCLEOTIDE SEQUENCE [LARGE SCALE GENOMIC DNA]</scope>
    <source>
        <strain evidence="2">Foug A</strain>
    </source>
</reference>
<protein>
    <submittedName>
        <fullName evidence="1">Uncharacterized protein</fullName>
    </submittedName>
</protein>
<sequence>MSNGMDSAGGRPYELHMTAPNCKASVKLLEKDDAMRGNKDRGEWIRHVLGKMMQSCRSGHKYSGYNRYHYTGSNLHHGERYVQI</sequence>
<evidence type="ECO:0000313" key="1">
    <source>
        <dbReference type="EMBL" id="KIM51472.1"/>
    </source>
</evidence>
<dbReference type="AlphaFoldDB" id="A0A0C2ZEX5"/>
<dbReference type="HOGENOM" id="CLU_2528785_0_0_1"/>
<name>A0A0C2ZEX5_9AGAM</name>
<evidence type="ECO:0000313" key="2">
    <source>
        <dbReference type="Proteomes" id="UP000053989"/>
    </source>
</evidence>
<accession>A0A0C2ZEX5</accession>
<reference evidence="1 2" key="1">
    <citation type="submission" date="2014-04" db="EMBL/GenBank/DDBJ databases">
        <authorList>
            <consortium name="DOE Joint Genome Institute"/>
            <person name="Kuo A."/>
            <person name="Kohler A."/>
            <person name="Nagy L.G."/>
            <person name="Floudas D."/>
            <person name="Copeland A."/>
            <person name="Barry K.W."/>
            <person name="Cichocki N."/>
            <person name="Veneault-Fourrey C."/>
            <person name="LaButti K."/>
            <person name="Lindquist E.A."/>
            <person name="Lipzen A."/>
            <person name="Lundell T."/>
            <person name="Morin E."/>
            <person name="Murat C."/>
            <person name="Sun H."/>
            <person name="Tunlid A."/>
            <person name="Henrissat B."/>
            <person name="Grigoriev I.V."/>
            <person name="Hibbett D.S."/>
            <person name="Martin F."/>
            <person name="Nordberg H.P."/>
            <person name="Cantor M.N."/>
            <person name="Hua S.X."/>
        </authorList>
    </citation>
    <scope>NUCLEOTIDE SEQUENCE [LARGE SCALE GENOMIC DNA]</scope>
    <source>
        <strain evidence="1 2">Foug A</strain>
    </source>
</reference>
<gene>
    <name evidence="1" type="ORF">SCLCIDRAFT_1224485</name>
</gene>
<organism evidence="1 2">
    <name type="scientific">Scleroderma citrinum Foug A</name>
    <dbReference type="NCBI Taxonomy" id="1036808"/>
    <lineage>
        <taxon>Eukaryota</taxon>
        <taxon>Fungi</taxon>
        <taxon>Dikarya</taxon>
        <taxon>Basidiomycota</taxon>
        <taxon>Agaricomycotina</taxon>
        <taxon>Agaricomycetes</taxon>
        <taxon>Agaricomycetidae</taxon>
        <taxon>Boletales</taxon>
        <taxon>Sclerodermatineae</taxon>
        <taxon>Sclerodermataceae</taxon>
        <taxon>Scleroderma</taxon>
    </lineage>
</organism>
<dbReference type="InParanoid" id="A0A0C2ZEX5"/>